<proteinExistence type="predicted"/>
<gene>
    <name evidence="1" type="ORF">BTN85_1209</name>
</gene>
<dbReference type="InParanoid" id="A0A1Q6DWE6"/>
<organism evidence="1 2">
    <name type="scientific">Methanohalarchaeum thermophilum</name>
    <dbReference type="NCBI Taxonomy" id="1903181"/>
    <lineage>
        <taxon>Archaea</taxon>
        <taxon>Methanobacteriati</taxon>
        <taxon>Methanobacteriota</taxon>
        <taxon>Methanonatronarchaeia</taxon>
        <taxon>Methanonatronarchaeales</taxon>
        <taxon>Methanonatronarchaeaceae</taxon>
        <taxon>Candidatus Methanohalarchaeum</taxon>
    </lineage>
</organism>
<sequence>MESEIKEKIKNSINEKLNDLKLEFISNREDIIQETYEKYCRDCSLKKECEICLTAEEFIEEKIREKVGEENL</sequence>
<dbReference type="AlphaFoldDB" id="A0A1Q6DWE6"/>
<evidence type="ECO:0000313" key="2">
    <source>
        <dbReference type="Proteomes" id="UP000185744"/>
    </source>
</evidence>
<keyword evidence="2" id="KW-1185">Reference proteome</keyword>
<protein>
    <submittedName>
        <fullName evidence="1">Uncharacterized protein</fullName>
    </submittedName>
</protein>
<comment type="caution">
    <text evidence="1">The sequence shown here is derived from an EMBL/GenBank/DDBJ whole genome shotgun (WGS) entry which is preliminary data.</text>
</comment>
<accession>A0A1Q6DWE6</accession>
<dbReference type="EMBL" id="MSDW01000001">
    <property type="protein sequence ID" value="OKY78710.1"/>
    <property type="molecule type" value="Genomic_DNA"/>
</dbReference>
<dbReference type="Proteomes" id="UP000185744">
    <property type="component" value="Unassembled WGS sequence"/>
</dbReference>
<reference evidence="1" key="1">
    <citation type="submission" date="2016-12" db="EMBL/GenBank/DDBJ databases">
        <title>Discovery of methanogenic haloarchaea.</title>
        <authorList>
            <person name="Sorokin D.Y."/>
            <person name="Makarova K.S."/>
            <person name="Abbas B."/>
            <person name="Ferrer M."/>
            <person name="Golyshin P.N."/>
        </authorList>
    </citation>
    <scope>NUCLEOTIDE SEQUENCE [LARGE SCALE GENOMIC DNA]</scope>
    <source>
        <strain evidence="1">HMET1</strain>
    </source>
</reference>
<evidence type="ECO:0000313" key="1">
    <source>
        <dbReference type="EMBL" id="OKY78710.1"/>
    </source>
</evidence>
<name>A0A1Q6DWE6_METT1</name>